<evidence type="ECO:0000256" key="1">
    <source>
        <dbReference type="ARBA" id="ARBA00008164"/>
    </source>
</evidence>
<dbReference type="InterPro" id="IPR001972">
    <property type="entry name" value="Stomatin_HflK_fam"/>
</dbReference>
<dbReference type="RefSeq" id="WP_337309924.1">
    <property type="nucleotide sequence ID" value="NZ_JAEKNS010000048.1"/>
</dbReference>
<comment type="caution">
    <text evidence="4">The sequence shown here is derived from an EMBL/GenBank/DDBJ whole genome shotgun (WGS) entry which is preliminary data.</text>
</comment>
<dbReference type="AlphaFoldDB" id="A0A934N2V6"/>
<sequence>MVTTGTIVTFVLIAVAALIIIIALAQSIKVVQQGYVGVVQRFGRYVAPVRPPGVTLIVPFIDRLVRVDMRETPRTGDRQEVITADNVAVAVNATIFSQVVDAQAALFAVSNYFVAIDQQARTTLRNAFGNVSLDQALSQRERINASMQEQMEQVTDKWGIRISRIEIVDITPPAQILQAMALQKQADQEKRARILQSEGQQTSAVNIADGNRQAAIKNAEGERQAYILRAEGTRQALILEAEGRAQAISTVYSAIKEAAPDPTLVAILQLDTLAKFADSDNTTIVVPAESAALLGAAQALRSVIGTAPSYTAPEAPPPPR</sequence>
<dbReference type="PRINTS" id="PR00721">
    <property type="entry name" value="STOMATIN"/>
</dbReference>
<dbReference type="PANTHER" id="PTHR43327:SF10">
    <property type="entry name" value="STOMATIN-LIKE PROTEIN 2, MITOCHONDRIAL"/>
    <property type="match status" value="1"/>
</dbReference>
<dbReference type="EMBL" id="JAEKNS010000048">
    <property type="protein sequence ID" value="MBJ7594051.1"/>
    <property type="molecule type" value="Genomic_DNA"/>
</dbReference>
<feature type="transmembrane region" description="Helical" evidence="2">
    <location>
        <begin position="6"/>
        <end position="25"/>
    </location>
</feature>
<dbReference type="InterPro" id="IPR036013">
    <property type="entry name" value="Band_7/SPFH_dom_sf"/>
</dbReference>
<evidence type="ECO:0000259" key="3">
    <source>
        <dbReference type="SMART" id="SM00244"/>
    </source>
</evidence>
<gene>
    <name evidence="4" type="ORF">JF886_04185</name>
</gene>
<dbReference type="Pfam" id="PF01145">
    <property type="entry name" value="Band_7"/>
    <property type="match status" value="1"/>
</dbReference>
<name>A0A934N2V6_9BACT</name>
<keyword evidence="2" id="KW-0812">Transmembrane</keyword>
<organism evidence="4 5">
    <name type="scientific">Candidatus Aeolococcus gillhamiae</name>
    <dbReference type="NCBI Taxonomy" id="3127015"/>
    <lineage>
        <taxon>Bacteria</taxon>
        <taxon>Bacillati</taxon>
        <taxon>Candidatus Dormiibacterota</taxon>
        <taxon>Candidatus Dormibacteria</taxon>
        <taxon>Candidatus Aeolococcales</taxon>
        <taxon>Candidatus Aeolococcaceae</taxon>
        <taxon>Candidatus Aeolococcus</taxon>
    </lineage>
</organism>
<dbReference type="Proteomes" id="UP000606991">
    <property type="component" value="Unassembled WGS sequence"/>
</dbReference>
<dbReference type="SMART" id="SM00244">
    <property type="entry name" value="PHB"/>
    <property type="match status" value="1"/>
</dbReference>
<accession>A0A934N2V6</accession>
<proteinExistence type="inferred from homology"/>
<feature type="domain" description="Band 7" evidence="3">
    <location>
        <begin position="26"/>
        <end position="184"/>
    </location>
</feature>
<reference evidence="4 5" key="1">
    <citation type="submission" date="2020-10" db="EMBL/GenBank/DDBJ databases">
        <title>Ca. Dormibacterota MAGs.</title>
        <authorList>
            <person name="Montgomery K."/>
        </authorList>
    </citation>
    <scope>NUCLEOTIDE SEQUENCE [LARGE SCALE GENOMIC DNA]</scope>
    <source>
        <strain evidence="4">SC8812_S17_18</strain>
    </source>
</reference>
<dbReference type="GO" id="GO:0098552">
    <property type="term" value="C:side of membrane"/>
    <property type="evidence" value="ECO:0007669"/>
    <property type="project" value="UniProtKB-ARBA"/>
</dbReference>
<dbReference type="InterPro" id="IPR050710">
    <property type="entry name" value="Band7/mec-2_domain"/>
</dbReference>
<keyword evidence="2" id="KW-0472">Membrane</keyword>
<dbReference type="PANTHER" id="PTHR43327">
    <property type="entry name" value="STOMATIN-LIKE PROTEIN 2, MITOCHONDRIAL"/>
    <property type="match status" value="1"/>
</dbReference>
<evidence type="ECO:0000256" key="2">
    <source>
        <dbReference type="SAM" id="Phobius"/>
    </source>
</evidence>
<protein>
    <submittedName>
        <fullName evidence="4">SPFH/Band 7/PHB domain protein</fullName>
    </submittedName>
</protein>
<dbReference type="SUPFAM" id="SSF117892">
    <property type="entry name" value="Band 7/SPFH domain"/>
    <property type="match status" value="1"/>
</dbReference>
<dbReference type="GO" id="GO:0005886">
    <property type="term" value="C:plasma membrane"/>
    <property type="evidence" value="ECO:0007669"/>
    <property type="project" value="UniProtKB-ARBA"/>
</dbReference>
<comment type="similarity">
    <text evidence="1">Belongs to the band 7/mec-2 family.</text>
</comment>
<dbReference type="InterPro" id="IPR001107">
    <property type="entry name" value="Band_7"/>
</dbReference>
<keyword evidence="2" id="KW-1133">Transmembrane helix</keyword>
<dbReference type="Gene3D" id="3.30.479.30">
    <property type="entry name" value="Band 7 domain"/>
    <property type="match status" value="1"/>
</dbReference>
<evidence type="ECO:0000313" key="4">
    <source>
        <dbReference type="EMBL" id="MBJ7594051.1"/>
    </source>
</evidence>
<dbReference type="FunFam" id="3.30.479.30:FF:000004">
    <property type="entry name" value="Putative membrane protease family, stomatin"/>
    <property type="match status" value="1"/>
</dbReference>
<evidence type="ECO:0000313" key="5">
    <source>
        <dbReference type="Proteomes" id="UP000606991"/>
    </source>
</evidence>